<sequence>MQRLDGRVAVITGGGSGIGLASARRLASEGRGSSSPTSTRRPGLRRRRRWTARSCAPT</sequence>
<keyword evidence="3" id="KW-1185">Reference proteome</keyword>
<feature type="compositionally biased region" description="Low complexity" evidence="1">
    <location>
        <begin position="29"/>
        <end position="41"/>
    </location>
</feature>
<dbReference type="Proteomes" id="UP001324287">
    <property type="component" value="Chromosome"/>
</dbReference>
<feature type="compositionally biased region" description="Basic residues" evidence="1">
    <location>
        <begin position="42"/>
        <end position="51"/>
    </location>
</feature>
<dbReference type="RefSeq" id="WP_324273581.1">
    <property type="nucleotide sequence ID" value="NZ_CP141261.1"/>
</dbReference>
<dbReference type="EMBL" id="CP141261">
    <property type="protein sequence ID" value="WRL62226.1"/>
    <property type="molecule type" value="Genomic_DNA"/>
</dbReference>
<reference evidence="2 3" key="1">
    <citation type="submission" date="2023-12" db="EMBL/GenBank/DDBJ databases">
        <title>Blastococcus brunescens sp. nov., an actonobacterium isolated from sandstone collected in sahara desert.</title>
        <authorList>
            <person name="Gtari M."/>
            <person name="Ghodhbane F."/>
        </authorList>
    </citation>
    <scope>NUCLEOTIDE SEQUENCE [LARGE SCALE GENOMIC DNA]</scope>
    <source>
        <strain evidence="2 3">BMG 8361</strain>
    </source>
</reference>
<evidence type="ECO:0000313" key="2">
    <source>
        <dbReference type="EMBL" id="WRL62226.1"/>
    </source>
</evidence>
<evidence type="ECO:0008006" key="4">
    <source>
        <dbReference type="Google" id="ProtNLM"/>
    </source>
</evidence>
<gene>
    <name evidence="2" type="ORF">U6N30_19555</name>
</gene>
<organism evidence="2 3">
    <name type="scientific">Blastococcus brunescens</name>
    <dbReference type="NCBI Taxonomy" id="1564165"/>
    <lineage>
        <taxon>Bacteria</taxon>
        <taxon>Bacillati</taxon>
        <taxon>Actinomycetota</taxon>
        <taxon>Actinomycetes</taxon>
        <taxon>Geodermatophilales</taxon>
        <taxon>Geodermatophilaceae</taxon>
        <taxon>Blastococcus</taxon>
    </lineage>
</organism>
<accession>A0ABZ1AWB0</accession>
<name>A0ABZ1AWB0_9ACTN</name>
<protein>
    <recommendedName>
        <fullName evidence="4">SDR family NAD(P)-dependent oxidoreductase</fullName>
    </recommendedName>
</protein>
<dbReference type="InterPro" id="IPR036291">
    <property type="entry name" value="NAD(P)-bd_dom_sf"/>
</dbReference>
<feature type="region of interest" description="Disordered" evidence="1">
    <location>
        <begin position="11"/>
        <end position="58"/>
    </location>
</feature>
<proteinExistence type="predicted"/>
<dbReference type="SUPFAM" id="SSF51735">
    <property type="entry name" value="NAD(P)-binding Rossmann-fold domains"/>
    <property type="match status" value="1"/>
</dbReference>
<evidence type="ECO:0000313" key="3">
    <source>
        <dbReference type="Proteomes" id="UP001324287"/>
    </source>
</evidence>
<dbReference type="Gene3D" id="3.40.50.720">
    <property type="entry name" value="NAD(P)-binding Rossmann-like Domain"/>
    <property type="match status" value="1"/>
</dbReference>
<evidence type="ECO:0000256" key="1">
    <source>
        <dbReference type="SAM" id="MobiDB-lite"/>
    </source>
</evidence>